<name>A0A261F783_9BIFI</name>
<gene>
    <name evidence="8" type="ORF">ALMA_0335</name>
</gene>
<evidence type="ECO:0000256" key="2">
    <source>
        <dbReference type="ARBA" id="ARBA00022512"/>
    </source>
</evidence>
<dbReference type="InterPro" id="IPR042229">
    <property type="entry name" value="Listeria/Bacterioides_rpt_sf"/>
</dbReference>
<dbReference type="AlphaFoldDB" id="A0A261F783"/>
<dbReference type="Proteomes" id="UP000243657">
    <property type="component" value="Unassembled WGS sequence"/>
</dbReference>
<dbReference type="InterPro" id="IPR013783">
    <property type="entry name" value="Ig-like_fold"/>
</dbReference>
<dbReference type="Gene3D" id="2.60.40.4270">
    <property type="entry name" value="Listeria-Bacteroides repeat domain"/>
    <property type="match status" value="2"/>
</dbReference>
<dbReference type="GO" id="GO:0005975">
    <property type="term" value="P:carbohydrate metabolic process"/>
    <property type="evidence" value="ECO:0007669"/>
    <property type="project" value="UniProtKB-ARBA"/>
</dbReference>
<keyword evidence="2" id="KW-0134">Cell wall</keyword>
<keyword evidence="6" id="KW-0812">Transmembrane</keyword>
<protein>
    <submittedName>
        <fullName evidence="8">Listeria-Bacteroides repeat domain</fullName>
    </submittedName>
</protein>
<dbReference type="EMBL" id="MWWT01000001">
    <property type="protein sequence ID" value="OZG55010.1"/>
    <property type="molecule type" value="Genomic_DNA"/>
</dbReference>
<comment type="caution">
    <text evidence="8">The sequence shown here is derived from an EMBL/GenBank/DDBJ whole genome shotgun (WGS) entry which is preliminary data.</text>
</comment>
<keyword evidence="6" id="KW-1133">Transmembrane helix</keyword>
<evidence type="ECO:0000256" key="5">
    <source>
        <dbReference type="ARBA" id="ARBA00023088"/>
    </source>
</evidence>
<keyword evidence="3" id="KW-0964">Secreted</keyword>
<keyword evidence="4" id="KW-0732">Signal</keyword>
<keyword evidence="5" id="KW-0572">Peptidoglycan-anchor</keyword>
<reference evidence="8 9" key="1">
    <citation type="journal article" date="2017" name="BMC Genomics">
        <title>Comparative genomic and phylogenomic analyses of the Bifidobacteriaceae family.</title>
        <authorList>
            <person name="Lugli G.A."/>
            <person name="Milani C."/>
            <person name="Turroni F."/>
            <person name="Duranti S."/>
            <person name="Mancabelli L."/>
            <person name="Mangifesta M."/>
            <person name="Ferrario C."/>
            <person name="Modesto M."/>
            <person name="Mattarelli P."/>
            <person name="Jiri K."/>
            <person name="van Sinderen D."/>
            <person name="Ventura M."/>
        </authorList>
    </citation>
    <scope>NUCLEOTIDE SEQUENCE [LARGE SCALE GENOMIC DNA]</scope>
    <source>
        <strain evidence="8 9">DSM 24762</strain>
    </source>
</reference>
<organism evidence="8 9">
    <name type="scientific">Alloscardovia macacae</name>
    <dbReference type="NCBI Taxonomy" id="1160091"/>
    <lineage>
        <taxon>Bacteria</taxon>
        <taxon>Bacillati</taxon>
        <taxon>Actinomycetota</taxon>
        <taxon>Actinomycetes</taxon>
        <taxon>Bifidobacteriales</taxon>
        <taxon>Bifidobacteriaceae</taxon>
        <taxon>Alloscardovia</taxon>
    </lineage>
</organism>
<evidence type="ECO:0000313" key="8">
    <source>
        <dbReference type="EMBL" id="OZG55010.1"/>
    </source>
</evidence>
<dbReference type="GO" id="GO:0030313">
    <property type="term" value="C:cell envelope"/>
    <property type="evidence" value="ECO:0007669"/>
    <property type="project" value="UniProtKB-SubCell"/>
</dbReference>
<proteinExistence type="predicted"/>
<evidence type="ECO:0000256" key="6">
    <source>
        <dbReference type="SAM" id="Phobius"/>
    </source>
</evidence>
<evidence type="ECO:0000256" key="4">
    <source>
        <dbReference type="ARBA" id="ARBA00022729"/>
    </source>
</evidence>
<dbReference type="PROSITE" id="PS50847">
    <property type="entry name" value="GRAM_POS_ANCHORING"/>
    <property type="match status" value="1"/>
</dbReference>
<evidence type="ECO:0000256" key="1">
    <source>
        <dbReference type="ARBA" id="ARBA00004196"/>
    </source>
</evidence>
<evidence type="ECO:0000256" key="3">
    <source>
        <dbReference type="ARBA" id="ARBA00022525"/>
    </source>
</evidence>
<keyword evidence="6" id="KW-0472">Membrane</keyword>
<feature type="transmembrane region" description="Helical" evidence="6">
    <location>
        <begin position="867"/>
        <end position="887"/>
    </location>
</feature>
<keyword evidence="9" id="KW-1185">Reference proteome</keyword>
<dbReference type="InterPro" id="IPR013378">
    <property type="entry name" value="InlB-like_B-rpt"/>
</dbReference>
<accession>A0A261F783</accession>
<comment type="subcellular location">
    <subcellularLocation>
        <location evidence="1">Cell envelope</location>
    </subcellularLocation>
</comment>
<dbReference type="Gene3D" id="2.60.40.10">
    <property type="entry name" value="Immunoglobulins"/>
    <property type="match status" value="1"/>
</dbReference>
<dbReference type="InterPro" id="IPR019931">
    <property type="entry name" value="LPXTG_anchor"/>
</dbReference>
<sequence>MPVSPAHAAYTEVMTNGDTPNRQTVTSIPADNSNSFEHTMYFTAQGSDGQTYTSNYSSSSPAVPDSVLNLDQMTKGADGYYHFNAVIELTAEKDVPILQYDIVTPSANQGTGMPHVQFTGEPTFSGANAAAVQAATEYSNTSNPGSYAKAAQYKAQYGETMPNVYYMYLHGSLTAGQKLTVTIPLALTNADELDLKATSSPVSLTNNIGNSLVIAPWGTYANWGTSTAGLRFAKTDSAPYNPYWDKYEPLKDKTLDFVYTTNNAISPSTSYDYTFTDVPQIPNNIVGLDASDFSYKNAGSAQYMNVADMIANGTLAYTRGGYYTINLAKVKKAYDGTGWSTNGWYLDRYTYHTTDSKTLVIRGAENSDVIKSGHPFAYIELWHYLSTAQNICMTVGDTFNPAQGISWVRPYNGAQINDPLNNDAQKKLIDITYTDAQGNEVSAPDTSKPGKYTITYRYYSANADGSRTQLSTSSKTRLYITAQNATSCPPEETATVSYDANAGQGTVPSQKVTYTDDKPGEATLASGEQLSREGYTLSSWNTAADGSGTTHALGSQLTGVKADVKLYAQWTKSQAEIGVDEGKLTKENPCTYSDETILNTVSHIRGDDGAELMWQKSDLKVDSSKVDFSKDGTYPVTVTYTRGTPAYPNGLSVTVNYTLSGVAQCAATVSYDANRGTGTVPSQKVQYTADKSGTVKLSRGTELSREGYLLSGWNTAADGSGTAHALGSELTDVKADVKLYAQWTKSQAGIDVDKNKLSINPCVYSDETILAAITHIRGDDGAEISWKKSDLKIDTSKVNFTKDGTYPLTVTYKPGTKAYPNGLSVTINYTISGVARCVVPADNGAQNSAKAVSTSSGASLAKTGSDIVGFATTAAVLIVLGGSMILMRRTNED</sequence>
<feature type="domain" description="Gram-positive cocci surface proteins LPxTG" evidence="7">
    <location>
        <begin position="860"/>
        <end position="893"/>
    </location>
</feature>
<dbReference type="Pfam" id="PF09479">
    <property type="entry name" value="Flg_new"/>
    <property type="match status" value="2"/>
</dbReference>
<evidence type="ECO:0000259" key="7">
    <source>
        <dbReference type="PROSITE" id="PS50847"/>
    </source>
</evidence>
<evidence type="ECO:0000313" key="9">
    <source>
        <dbReference type="Proteomes" id="UP000243657"/>
    </source>
</evidence>